<feature type="region of interest" description="Disordered" evidence="6">
    <location>
        <begin position="292"/>
        <end position="326"/>
    </location>
</feature>
<feature type="transmembrane region" description="Helical" evidence="7">
    <location>
        <begin position="214"/>
        <end position="234"/>
    </location>
</feature>
<dbReference type="Proteomes" id="UP000011096">
    <property type="component" value="Unassembled WGS sequence"/>
</dbReference>
<keyword evidence="3 7" id="KW-1133">Transmembrane helix</keyword>
<evidence type="ECO:0000259" key="8">
    <source>
        <dbReference type="Pfam" id="PF20684"/>
    </source>
</evidence>
<evidence type="ECO:0000256" key="6">
    <source>
        <dbReference type="SAM" id="MobiDB-lite"/>
    </source>
</evidence>
<evidence type="ECO:0000256" key="7">
    <source>
        <dbReference type="SAM" id="Phobius"/>
    </source>
</evidence>
<dbReference type="InterPro" id="IPR052337">
    <property type="entry name" value="SAT4-like"/>
</dbReference>
<keyword evidence="4 7" id="KW-0472">Membrane</keyword>
<dbReference type="EMBL" id="ANPB02000004">
    <property type="protein sequence ID" value="KAF4484515.1"/>
    <property type="molecule type" value="Genomic_DNA"/>
</dbReference>
<dbReference type="InterPro" id="IPR049326">
    <property type="entry name" value="Rhodopsin_dom_fungi"/>
</dbReference>
<accession>L2FSV1</accession>
<keyword evidence="2 7" id="KW-0812">Transmembrane</keyword>
<evidence type="ECO:0000256" key="5">
    <source>
        <dbReference type="ARBA" id="ARBA00038359"/>
    </source>
</evidence>
<evidence type="ECO:0000256" key="2">
    <source>
        <dbReference type="ARBA" id="ARBA00022692"/>
    </source>
</evidence>
<keyword evidence="11" id="KW-1185">Reference proteome</keyword>
<dbReference type="AlphaFoldDB" id="L2FSV1"/>
<evidence type="ECO:0000256" key="3">
    <source>
        <dbReference type="ARBA" id="ARBA00022989"/>
    </source>
</evidence>
<dbReference type="HOGENOM" id="CLU_028200_3_5_1"/>
<name>L2FSV1_COLFN</name>
<dbReference type="Pfam" id="PF20684">
    <property type="entry name" value="Fung_rhodopsin"/>
    <property type="match status" value="1"/>
</dbReference>
<feature type="transmembrane region" description="Helical" evidence="7">
    <location>
        <begin position="136"/>
        <end position="158"/>
    </location>
</feature>
<evidence type="ECO:0000313" key="10">
    <source>
        <dbReference type="EMBL" id="KAF4484515.1"/>
    </source>
</evidence>
<protein>
    <submittedName>
        <fullName evidence="9">Integral membrane protein</fullName>
    </submittedName>
    <submittedName>
        <fullName evidence="10">Satratoxin biosynthesis SC1 cluster protein 4</fullName>
    </submittedName>
</protein>
<organism evidence="9">
    <name type="scientific">Colletotrichum fructicola (strain Nara gc5)</name>
    <name type="common">Anthracnose fungus</name>
    <name type="synonym">Colletotrichum gloeosporioides (strain Nara gc5)</name>
    <dbReference type="NCBI Taxonomy" id="1213859"/>
    <lineage>
        <taxon>Eukaryota</taxon>
        <taxon>Fungi</taxon>
        <taxon>Dikarya</taxon>
        <taxon>Ascomycota</taxon>
        <taxon>Pezizomycotina</taxon>
        <taxon>Sordariomycetes</taxon>
        <taxon>Hypocreomycetidae</taxon>
        <taxon>Glomerellales</taxon>
        <taxon>Glomerellaceae</taxon>
        <taxon>Colletotrichum</taxon>
        <taxon>Colletotrichum gloeosporioides species complex</taxon>
    </lineage>
</organism>
<reference evidence="10 11" key="3">
    <citation type="submission" date="2020-04" db="EMBL/GenBank/DDBJ databases">
        <title>Genome sequencing and assembly of multiple isolates from the Colletotrichum gloeosporioides species complex.</title>
        <authorList>
            <person name="Gan P."/>
            <person name="Shirasu K."/>
        </authorList>
    </citation>
    <scope>NUCLEOTIDE SEQUENCE [LARGE SCALE GENOMIC DNA]</scope>
    <source>
        <strain evidence="10 11">Nara gc5</strain>
    </source>
</reference>
<evidence type="ECO:0000313" key="9">
    <source>
        <dbReference type="EMBL" id="ELA29250.1"/>
    </source>
</evidence>
<feature type="transmembrane region" description="Helical" evidence="7">
    <location>
        <begin position="178"/>
        <end position="202"/>
    </location>
</feature>
<gene>
    <name evidence="9" type="ORF">CGGC5_10256</name>
    <name evidence="10" type="ORF">CGGC5_v008501</name>
</gene>
<comment type="similarity">
    <text evidence="5">Belongs to the SAT4 family.</text>
</comment>
<evidence type="ECO:0000313" key="11">
    <source>
        <dbReference type="Proteomes" id="UP000011096"/>
    </source>
</evidence>
<dbReference type="GO" id="GO:0016020">
    <property type="term" value="C:membrane"/>
    <property type="evidence" value="ECO:0007669"/>
    <property type="project" value="UniProtKB-SubCell"/>
</dbReference>
<dbReference type="PANTHER" id="PTHR33048">
    <property type="entry name" value="PTH11-LIKE INTEGRAL MEMBRANE PROTEIN (AFU_ORTHOLOGUE AFUA_5G11245)"/>
    <property type="match status" value="1"/>
</dbReference>
<feature type="transmembrane region" description="Helical" evidence="7">
    <location>
        <begin position="101"/>
        <end position="124"/>
    </location>
</feature>
<comment type="subcellular location">
    <subcellularLocation>
        <location evidence="1">Membrane</location>
        <topology evidence="1">Multi-pass membrane protein</topology>
    </subcellularLocation>
</comment>
<feature type="domain" description="Rhodopsin" evidence="8">
    <location>
        <begin position="40"/>
        <end position="279"/>
    </location>
</feature>
<dbReference type="PANTHER" id="PTHR33048:SF167">
    <property type="entry name" value="INTEGRAL MEMBRANE PROTEIN"/>
    <property type="match status" value="1"/>
</dbReference>
<reference evidence="10 11" key="2">
    <citation type="submission" date="2012-08" db="EMBL/GenBank/DDBJ databases">
        <authorList>
            <person name="Gan P.H.P."/>
            <person name="Ikeda K."/>
            <person name="Irieda H."/>
            <person name="Narusaka M."/>
            <person name="O'Connell R.J."/>
            <person name="Narusaka Y."/>
            <person name="Takano Y."/>
            <person name="Kubo Y."/>
            <person name="Shirasu K."/>
        </authorList>
    </citation>
    <scope>NUCLEOTIDE SEQUENCE [LARGE SCALE GENOMIC DNA]</scope>
    <source>
        <strain evidence="10 11">Nara gc5</strain>
    </source>
</reference>
<dbReference type="EMBL" id="KB020867">
    <property type="protein sequence ID" value="ELA29250.1"/>
    <property type="molecule type" value="Genomic_DNA"/>
</dbReference>
<reference evidence="9" key="1">
    <citation type="submission" date="2012-08" db="EMBL/GenBank/DDBJ databases">
        <title>Genome analysis of Colletotrichum orbiculare and Colletotrichum fructicola.</title>
        <authorList>
            <person name="Gan P.H.P."/>
            <person name="Ikeda K."/>
            <person name="Irieda H."/>
            <person name="Narusaka M."/>
            <person name="O'Connell R.J."/>
            <person name="Narusaka Y."/>
            <person name="Takano Y."/>
            <person name="Kubo Y."/>
            <person name="Shirasu K."/>
        </authorList>
    </citation>
    <scope>NUCLEOTIDE SEQUENCE</scope>
    <source>
        <strain evidence="9">Nara gc5</strain>
    </source>
</reference>
<evidence type="ECO:0000256" key="4">
    <source>
        <dbReference type="ARBA" id="ARBA00023136"/>
    </source>
</evidence>
<feature type="transmembrane region" description="Helical" evidence="7">
    <location>
        <begin position="254"/>
        <end position="274"/>
    </location>
</feature>
<evidence type="ECO:0000256" key="1">
    <source>
        <dbReference type="ARBA" id="ARBA00004141"/>
    </source>
</evidence>
<feature type="transmembrane region" description="Helical" evidence="7">
    <location>
        <begin position="23"/>
        <end position="44"/>
    </location>
</feature>
<dbReference type="OrthoDB" id="5022096at2759"/>
<feature type="transmembrane region" description="Helical" evidence="7">
    <location>
        <begin position="56"/>
        <end position="81"/>
    </location>
</feature>
<dbReference type="InParanoid" id="L2FSV1"/>
<sequence length="396" mass="43611">MSAVGAAIPCDEACHTESNTVRIVTVVTIFHALAFISVSLRLYARIWLIKAPGWDDWVMVLTILCALGGWIVFIIQSHYGLGKHQASIPKADLVELQHAGLFQSIISAALGIMFLKISISLNLLRLGAKKWYKWGLWFIIVFTFIQSGSGVFTFTFYCQPTARFWDKTVAGTCWPIKVFVGLGIMNTALNIFTDVVLATLPIPLIWNLQMKRKVRLYVIGILSLGYFAVAMGIVKAIYQIGFGANPDKTFEQSIQFWGFLQLQLGIIAACAPTFKPLVGRMLRLTSYDDYTNETPNNGSKKHPTLATIGGTGGTENRRHTMRSGGAHGVRDQYELDDMASADSDQSLSNVKGATTTTATFYKHDNGDGSGSEERILHGGRKESARGIMKITEVTVK</sequence>
<proteinExistence type="inferred from homology"/>